<keyword evidence="2" id="KW-0732">Signal</keyword>
<name>A0AAV0PSZ7_9ROSI</name>
<feature type="region of interest" description="Disordered" evidence="1">
    <location>
        <begin position="59"/>
        <end position="128"/>
    </location>
</feature>
<evidence type="ECO:0000313" key="3">
    <source>
        <dbReference type="EMBL" id="CAI0473276.1"/>
    </source>
</evidence>
<evidence type="ECO:0000256" key="2">
    <source>
        <dbReference type="SAM" id="SignalP"/>
    </source>
</evidence>
<protein>
    <submittedName>
        <fullName evidence="3">Uncharacterized protein</fullName>
    </submittedName>
</protein>
<keyword evidence="4" id="KW-1185">Reference proteome</keyword>
<feature type="non-terminal residue" evidence="3">
    <location>
        <position position="1"/>
    </location>
</feature>
<organism evidence="3 4">
    <name type="scientific">Linum tenue</name>
    <dbReference type="NCBI Taxonomy" id="586396"/>
    <lineage>
        <taxon>Eukaryota</taxon>
        <taxon>Viridiplantae</taxon>
        <taxon>Streptophyta</taxon>
        <taxon>Embryophyta</taxon>
        <taxon>Tracheophyta</taxon>
        <taxon>Spermatophyta</taxon>
        <taxon>Magnoliopsida</taxon>
        <taxon>eudicotyledons</taxon>
        <taxon>Gunneridae</taxon>
        <taxon>Pentapetalae</taxon>
        <taxon>rosids</taxon>
        <taxon>fabids</taxon>
        <taxon>Malpighiales</taxon>
        <taxon>Linaceae</taxon>
        <taxon>Linum</taxon>
    </lineage>
</organism>
<dbReference type="EMBL" id="CAMGYJ010000009">
    <property type="protein sequence ID" value="CAI0473276.1"/>
    <property type="molecule type" value="Genomic_DNA"/>
</dbReference>
<accession>A0AAV0PSZ7</accession>
<feature type="signal peptide" evidence="2">
    <location>
        <begin position="1"/>
        <end position="26"/>
    </location>
</feature>
<comment type="caution">
    <text evidence="3">The sequence shown here is derived from an EMBL/GenBank/DDBJ whole genome shotgun (WGS) entry which is preliminary data.</text>
</comment>
<dbReference type="Proteomes" id="UP001154282">
    <property type="component" value="Unassembled WGS sequence"/>
</dbReference>
<feature type="chain" id="PRO_5043359238" evidence="2">
    <location>
        <begin position="27"/>
        <end position="195"/>
    </location>
</feature>
<sequence length="195" mass="21954">SIPASRCPRSSHHLLVLLLRGRLLRGRPDRSTDALWVPMQEPGQCHRSRLRVLRVCQPGEHHEPEQAGPDASLRQPLPGSERVEPGRGPGGHGAGRRRPAPQPPVLVGDGVRGGRQRHHGVHLRPGLQHLVRQQVEQRAGDGDPARVSSFPAQQRDHQSRPFRLFCELGSRCPVYHWRVVQERFPVFPGGQNYWH</sequence>
<gene>
    <name evidence="3" type="ORF">LITE_LOCUS39570</name>
</gene>
<dbReference type="AlphaFoldDB" id="A0AAV0PSZ7"/>
<reference evidence="3" key="1">
    <citation type="submission" date="2022-08" db="EMBL/GenBank/DDBJ databases">
        <authorList>
            <person name="Gutierrez-Valencia J."/>
        </authorList>
    </citation>
    <scope>NUCLEOTIDE SEQUENCE</scope>
</reference>
<evidence type="ECO:0000313" key="4">
    <source>
        <dbReference type="Proteomes" id="UP001154282"/>
    </source>
</evidence>
<evidence type="ECO:0000256" key="1">
    <source>
        <dbReference type="SAM" id="MobiDB-lite"/>
    </source>
</evidence>
<proteinExistence type="predicted"/>